<evidence type="ECO:0000256" key="8">
    <source>
        <dbReference type="ARBA" id="ARBA00022975"/>
    </source>
</evidence>
<evidence type="ECO:0000256" key="13">
    <source>
        <dbReference type="RuleBase" id="RU000512"/>
    </source>
</evidence>
<feature type="binding site" evidence="12">
    <location>
        <position position="392"/>
    </location>
    <ligand>
        <name>substrate</name>
    </ligand>
</feature>
<protein>
    <recommendedName>
        <fullName evidence="6 13">Orotidine 5'-phosphate decarboxylase</fullName>
        <ecNumber evidence="5 13">4.1.1.23</ecNumber>
    </recommendedName>
</protein>
<evidence type="ECO:0000313" key="16">
    <source>
        <dbReference type="Proteomes" id="UP000176422"/>
    </source>
</evidence>
<keyword evidence="8 13" id="KW-0665">Pyrimidine biosynthesis</keyword>
<dbReference type="Gene3D" id="3.20.20.70">
    <property type="entry name" value="Aldolase class I"/>
    <property type="match status" value="1"/>
</dbReference>
<dbReference type="InterPro" id="IPR018089">
    <property type="entry name" value="OMPdecase_AS"/>
</dbReference>
<dbReference type="UniPathway" id="UPA00070">
    <property type="reaction ID" value="UER00120"/>
</dbReference>
<feature type="binding site" evidence="12">
    <location>
        <position position="401"/>
    </location>
    <ligand>
        <name>substrate</name>
    </ligand>
</feature>
<feature type="binding site" evidence="12">
    <location>
        <position position="227"/>
    </location>
    <ligand>
        <name>substrate</name>
    </ligand>
</feature>
<dbReference type="SUPFAM" id="SSF53271">
    <property type="entry name" value="PRTase-like"/>
    <property type="match status" value="1"/>
</dbReference>
<dbReference type="InterPro" id="IPR029057">
    <property type="entry name" value="PRTase-like"/>
</dbReference>
<evidence type="ECO:0000256" key="2">
    <source>
        <dbReference type="ARBA" id="ARBA00004861"/>
    </source>
</evidence>
<evidence type="ECO:0000256" key="1">
    <source>
        <dbReference type="ARBA" id="ARBA00002356"/>
    </source>
</evidence>
<feature type="binding site" evidence="12">
    <location>
        <position position="332"/>
    </location>
    <ligand>
        <name>substrate</name>
    </ligand>
</feature>
<dbReference type="GO" id="GO:0044205">
    <property type="term" value="P:'de novo' UMP biosynthetic process"/>
    <property type="evidence" value="ECO:0007669"/>
    <property type="project" value="UniProtKB-UniPathway"/>
</dbReference>
<feature type="domain" description="Orotidine 5'-phosphate decarboxylase" evidence="14">
    <location>
        <begin position="221"/>
        <end position="437"/>
    </location>
</feature>
<organism evidence="15 16">
    <name type="scientific">Candidatus Wolfebacteria bacterium RIFOXYB1_FULL_54_12</name>
    <dbReference type="NCBI Taxonomy" id="1802559"/>
    <lineage>
        <taxon>Bacteria</taxon>
        <taxon>Candidatus Wolfeibacteriota</taxon>
    </lineage>
</organism>
<evidence type="ECO:0000313" key="15">
    <source>
        <dbReference type="EMBL" id="OGM93266.1"/>
    </source>
</evidence>
<dbReference type="InterPro" id="IPR014732">
    <property type="entry name" value="OMPdecase"/>
</dbReference>
<sequence length="446" mass="49316">MKDIASVLFSPSFPTGHFLDPSEQEQLVAGLAYYGLLKLSNARDLPLKKGGFTDIYINIRDSRNHWEAVAFLADLYAPAMKRLRVDCFADIPQAVSHLAGSIAERTRLRMITIREQAKEGRATKGLIIGNVKPSDRVAIFDDVITDGGSKAAPYFALSAMGIMPYLIVMVDRQQGWQQKFAQLGINMPVWSATDLHTVRRHVIDTFGLMQRCDHEMEEKNPFIVSLDGKPWEEILPIIDVLRPSGSIFKINDLLHDQNRTHIVRDVGVYGKVMVDFKGHDIPETVYNSCMRYREHPPWAVTVHASGNGEMVRAAMKAFMGTPTKVLAVTALTSLSDNDCKTIYGHKRPRTVKHLASIASEDGGCHGFVCSGKEVSALHSIFPGRTFVVPGTRSPGAEAHDQKNVVTHAEALKNGATHLVAGRQFLRAPDPVAELKRVMTEELGIAL</sequence>
<comment type="pathway">
    <text evidence="2 13">Pyrimidine metabolism; UMP biosynthesis via de novo pathway; UMP from orotate: step 2/2.</text>
</comment>
<dbReference type="PANTHER" id="PTHR32119:SF2">
    <property type="entry name" value="OROTIDINE 5'-PHOSPHATE DECARBOXYLASE"/>
    <property type="match status" value="1"/>
</dbReference>
<evidence type="ECO:0000256" key="9">
    <source>
        <dbReference type="ARBA" id="ARBA00023239"/>
    </source>
</evidence>
<evidence type="ECO:0000256" key="5">
    <source>
        <dbReference type="ARBA" id="ARBA00012321"/>
    </source>
</evidence>
<evidence type="ECO:0000256" key="6">
    <source>
        <dbReference type="ARBA" id="ARBA00021923"/>
    </source>
</evidence>
<dbReference type="SUPFAM" id="SSF51366">
    <property type="entry name" value="Ribulose-phoshate binding barrel"/>
    <property type="match status" value="1"/>
</dbReference>
<comment type="caution">
    <text evidence="15">The sequence shown here is derived from an EMBL/GenBank/DDBJ whole genome shotgun (WGS) entry which is preliminary data.</text>
</comment>
<name>A0A1F8DXR4_9BACT</name>
<dbReference type="AlphaFoldDB" id="A0A1F8DXR4"/>
<comment type="catalytic activity">
    <reaction evidence="10 13">
        <text>orotidine 5'-phosphate + H(+) = UMP + CO2</text>
        <dbReference type="Rhea" id="RHEA:11596"/>
        <dbReference type="ChEBI" id="CHEBI:15378"/>
        <dbReference type="ChEBI" id="CHEBI:16526"/>
        <dbReference type="ChEBI" id="CHEBI:57538"/>
        <dbReference type="ChEBI" id="CHEBI:57865"/>
        <dbReference type="EC" id="4.1.1.23"/>
    </reaction>
</comment>
<dbReference type="InterPro" id="IPR011060">
    <property type="entry name" value="RibuloseP-bd_barrel"/>
</dbReference>
<comment type="similarity">
    <text evidence="3">In the N-terminal section; belongs to the purine/pyrimidine phosphoribosyltransferase family.</text>
</comment>
<proteinExistence type="inferred from homology"/>
<evidence type="ECO:0000256" key="7">
    <source>
        <dbReference type="ARBA" id="ARBA00022793"/>
    </source>
</evidence>
<dbReference type="EMBL" id="MGIT01000001">
    <property type="protein sequence ID" value="OGM93266.1"/>
    <property type="molecule type" value="Genomic_DNA"/>
</dbReference>
<dbReference type="Pfam" id="PF00215">
    <property type="entry name" value="OMPdecase"/>
    <property type="match status" value="1"/>
</dbReference>
<evidence type="ECO:0000256" key="10">
    <source>
        <dbReference type="ARBA" id="ARBA00049157"/>
    </source>
</evidence>
<evidence type="ECO:0000256" key="4">
    <source>
        <dbReference type="ARBA" id="ARBA00009769"/>
    </source>
</evidence>
<evidence type="ECO:0000259" key="14">
    <source>
        <dbReference type="SMART" id="SM00934"/>
    </source>
</evidence>
<feature type="binding site" evidence="12">
    <location>
        <position position="249"/>
    </location>
    <ligand>
        <name>substrate</name>
    </ligand>
</feature>
<feature type="active site" description="For OMPdecase activity" evidence="11">
    <location>
        <position position="280"/>
    </location>
</feature>
<accession>A0A1F8DXR4</accession>
<dbReference type="EC" id="4.1.1.23" evidence="5 13"/>
<comment type="function">
    <text evidence="1">Catalyzes the decarboxylation of orotidine 5'-monophosphate (OMP) to uridine 5'-monophosphate (UMP).</text>
</comment>
<dbReference type="GO" id="GO:0006207">
    <property type="term" value="P:'de novo' pyrimidine nucleobase biosynthetic process"/>
    <property type="evidence" value="ECO:0007669"/>
    <property type="project" value="InterPro"/>
</dbReference>
<dbReference type="PANTHER" id="PTHR32119">
    <property type="entry name" value="OROTIDINE 5'-PHOSPHATE DECARBOXYLASE"/>
    <property type="match status" value="1"/>
</dbReference>
<dbReference type="NCBIfam" id="TIGR01740">
    <property type="entry name" value="pyrF"/>
    <property type="match status" value="1"/>
</dbReference>
<dbReference type="InterPro" id="IPR000836">
    <property type="entry name" value="PRTase_dom"/>
</dbReference>
<evidence type="ECO:0000256" key="11">
    <source>
        <dbReference type="PIRSR" id="PIRSR614732-1"/>
    </source>
</evidence>
<feature type="active site" description="For OMPdecase activity" evidence="11">
    <location>
        <position position="275"/>
    </location>
</feature>
<feature type="binding site" evidence="12">
    <location>
        <position position="422"/>
    </location>
    <ligand>
        <name>substrate</name>
    </ligand>
</feature>
<dbReference type="STRING" id="1802559.A2372_02585"/>
<feature type="active site" description="For OMPdecase activity" evidence="11">
    <location>
        <position position="277"/>
    </location>
</feature>
<feature type="binding site" evidence="12">
    <location>
        <position position="421"/>
    </location>
    <ligand>
        <name>substrate</name>
    </ligand>
</feature>
<comment type="similarity">
    <text evidence="13">Belongs to the OMP decarboxylase family.</text>
</comment>
<gene>
    <name evidence="15" type="ORF">A2372_02585</name>
</gene>
<keyword evidence="9 13" id="KW-0456">Lyase</keyword>
<dbReference type="PROSITE" id="PS00156">
    <property type="entry name" value="OMPDECASE"/>
    <property type="match status" value="1"/>
</dbReference>
<dbReference type="SMART" id="SM00934">
    <property type="entry name" value="OMPdecase"/>
    <property type="match status" value="1"/>
</dbReference>
<dbReference type="Proteomes" id="UP000176422">
    <property type="component" value="Unassembled WGS sequence"/>
</dbReference>
<reference evidence="15 16" key="1">
    <citation type="journal article" date="2016" name="Nat. Commun.">
        <title>Thousands of microbial genomes shed light on interconnected biogeochemical processes in an aquifer system.</title>
        <authorList>
            <person name="Anantharaman K."/>
            <person name="Brown C.T."/>
            <person name="Hug L.A."/>
            <person name="Sharon I."/>
            <person name="Castelle C.J."/>
            <person name="Probst A.J."/>
            <person name="Thomas B.C."/>
            <person name="Singh A."/>
            <person name="Wilkins M.J."/>
            <person name="Karaoz U."/>
            <person name="Brodie E.L."/>
            <person name="Williams K.H."/>
            <person name="Hubbard S.S."/>
            <person name="Banfield J.F."/>
        </authorList>
    </citation>
    <scope>NUCLEOTIDE SEQUENCE [LARGE SCALE GENOMIC DNA]</scope>
</reference>
<keyword evidence="7 13" id="KW-0210">Decarboxylase</keyword>
<evidence type="ECO:0000256" key="12">
    <source>
        <dbReference type="PIRSR" id="PIRSR614732-2"/>
    </source>
</evidence>
<comment type="similarity">
    <text evidence="4">In the C-terminal section; belongs to the OMP decarboxylase family.</text>
</comment>
<evidence type="ECO:0000256" key="3">
    <source>
        <dbReference type="ARBA" id="ARBA00006221"/>
    </source>
</evidence>
<dbReference type="InterPro" id="IPR013785">
    <property type="entry name" value="Aldolase_TIM"/>
</dbReference>
<dbReference type="CDD" id="cd06223">
    <property type="entry name" value="PRTases_typeI"/>
    <property type="match status" value="1"/>
</dbReference>
<dbReference type="GO" id="GO:0004590">
    <property type="term" value="F:orotidine-5'-phosphate decarboxylase activity"/>
    <property type="evidence" value="ECO:0007669"/>
    <property type="project" value="UniProtKB-EC"/>
</dbReference>
<dbReference type="GO" id="GO:0005829">
    <property type="term" value="C:cytosol"/>
    <property type="evidence" value="ECO:0007669"/>
    <property type="project" value="TreeGrafter"/>
</dbReference>
<dbReference type="Gene3D" id="3.40.50.2020">
    <property type="match status" value="1"/>
</dbReference>
<dbReference type="CDD" id="cd04725">
    <property type="entry name" value="OMP_decarboxylase_like"/>
    <property type="match status" value="1"/>
</dbReference>
<dbReference type="InterPro" id="IPR001754">
    <property type="entry name" value="OMPdeCOase_dom"/>
</dbReference>